<dbReference type="AlphaFoldDB" id="A0AAN8XZZ8"/>
<dbReference type="Proteomes" id="UP001371456">
    <property type="component" value="Unassembled WGS sequence"/>
</dbReference>
<gene>
    <name evidence="1" type="ORF">RDI58_029488</name>
</gene>
<evidence type="ECO:0000313" key="1">
    <source>
        <dbReference type="EMBL" id="KAK6774249.1"/>
    </source>
</evidence>
<sequence length="20" mass="2644">MQQQLILQKSLWFYKSYYLY</sequence>
<reference evidence="1 2" key="1">
    <citation type="submission" date="2024-02" db="EMBL/GenBank/DDBJ databases">
        <title>de novo genome assembly of Solanum bulbocastanum strain 11H21.</title>
        <authorList>
            <person name="Hosaka A.J."/>
        </authorList>
    </citation>
    <scope>NUCLEOTIDE SEQUENCE [LARGE SCALE GENOMIC DNA]</scope>
    <source>
        <tissue evidence="1">Young leaves</tissue>
    </source>
</reference>
<keyword evidence="2" id="KW-1185">Reference proteome</keyword>
<organism evidence="1 2">
    <name type="scientific">Solanum bulbocastanum</name>
    <name type="common">Wild potato</name>
    <dbReference type="NCBI Taxonomy" id="147425"/>
    <lineage>
        <taxon>Eukaryota</taxon>
        <taxon>Viridiplantae</taxon>
        <taxon>Streptophyta</taxon>
        <taxon>Embryophyta</taxon>
        <taxon>Tracheophyta</taxon>
        <taxon>Spermatophyta</taxon>
        <taxon>Magnoliopsida</taxon>
        <taxon>eudicotyledons</taxon>
        <taxon>Gunneridae</taxon>
        <taxon>Pentapetalae</taxon>
        <taxon>asterids</taxon>
        <taxon>lamiids</taxon>
        <taxon>Solanales</taxon>
        <taxon>Solanaceae</taxon>
        <taxon>Solanoideae</taxon>
        <taxon>Solaneae</taxon>
        <taxon>Solanum</taxon>
    </lineage>
</organism>
<name>A0AAN8XZZ8_SOLBU</name>
<dbReference type="EMBL" id="JBANQN010000012">
    <property type="protein sequence ID" value="KAK6774249.1"/>
    <property type="molecule type" value="Genomic_DNA"/>
</dbReference>
<accession>A0AAN8XZZ8</accession>
<protein>
    <submittedName>
        <fullName evidence="1">Uncharacterized protein</fullName>
    </submittedName>
</protein>
<proteinExistence type="predicted"/>
<comment type="caution">
    <text evidence="1">The sequence shown here is derived from an EMBL/GenBank/DDBJ whole genome shotgun (WGS) entry which is preliminary data.</text>
</comment>
<evidence type="ECO:0000313" key="2">
    <source>
        <dbReference type="Proteomes" id="UP001371456"/>
    </source>
</evidence>